<dbReference type="InterPro" id="IPR050248">
    <property type="entry name" value="Polysacc_deacetylase_ArnD"/>
</dbReference>
<dbReference type="CDD" id="cd10917">
    <property type="entry name" value="CE4_NodB_like_6s_7s"/>
    <property type="match status" value="1"/>
</dbReference>
<proteinExistence type="predicted"/>
<dbReference type="PROSITE" id="PS51677">
    <property type="entry name" value="NODB"/>
    <property type="match status" value="1"/>
</dbReference>
<evidence type="ECO:0000256" key="2">
    <source>
        <dbReference type="SAM" id="SignalP"/>
    </source>
</evidence>
<keyword evidence="5" id="KW-1185">Reference proteome</keyword>
<accession>A0ABX6BHU1</accession>
<feature type="compositionally biased region" description="Low complexity" evidence="1">
    <location>
        <begin position="52"/>
        <end position="67"/>
    </location>
</feature>
<gene>
    <name evidence="4" type="ORF">CP977_20875</name>
</gene>
<feature type="chain" id="PRO_5045658723" evidence="2">
    <location>
        <begin position="38"/>
        <end position="318"/>
    </location>
</feature>
<dbReference type="InterPro" id="IPR002509">
    <property type="entry name" value="NODB_dom"/>
</dbReference>
<dbReference type="Pfam" id="PF01522">
    <property type="entry name" value="Polysacc_deac_1"/>
    <property type="match status" value="1"/>
</dbReference>
<feature type="domain" description="NodB homology" evidence="3">
    <location>
        <begin position="133"/>
        <end position="318"/>
    </location>
</feature>
<evidence type="ECO:0000313" key="4">
    <source>
        <dbReference type="EMBL" id="QEV34310.1"/>
    </source>
</evidence>
<organism evidence="4 5">
    <name type="scientific">Streptomyces cinereoruber</name>
    <dbReference type="NCBI Taxonomy" id="67260"/>
    <lineage>
        <taxon>Bacteria</taxon>
        <taxon>Bacillati</taxon>
        <taxon>Actinomycetota</taxon>
        <taxon>Actinomycetes</taxon>
        <taxon>Kitasatosporales</taxon>
        <taxon>Streptomycetaceae</taxon>
        <taxon>Streptomyces</taxon>
    </lineage>
</organism>
<dbReference type="PANTHER" id="PTHR10587">
    <property type="entry name" value="GLYCOSYL TRANSFERASE-RELATED"/>
    <property type="match status" value="1"/>
</dbReference>
<evidence type="ECO:0000256" key="1">
    <source>
        <dbReference type="SAM" id="MobiDB-lite"/>
    </source>
</evidence>
<dbReference type="PANTHER" id="PTHR10587:SF134">
    <property type="entry name" value="SECRETED PROTEIN"/>
    <property type="match status" value="1"/>
</dbReference>
<reference evidence="4 5" key="1">
    <citation type="submission" date="2017-09" db="EMBL/GenBank/DDBJ databases">
        <authorList>
            <person name="Lee N."/>
            <person name="Cho B.-K."/>
        </authorList>
    </citation>
    <scope>NUCLEOTIDE SEQUENCE [LARGE SCALE GENOMIC DNA]</scope>
    <source>
        <strain evidence="4 5">ATCC 19740</strain>
    </source>
</reference>
<protein>
    <submittedName>
        <fullName evidence="4">Polysaccharide deacetylase family protein</fullName>
    </submittedName>
</protein>
<dbReference type="Proteomes" id="UP000326029">
    <property type="component" value="Chromosome"/>
</dbReference>
<evidence type="ECO:0000259" key="3">
    <source>
        <dbReference type="PROSITE" id="PS51677"/>
    </source>
</evidence>
<feature type="region of interest" description="Disordered" evidence="1">
    <location>
        <begin position="38"/>
        <end position="73"/>
    </location>
</feature>
<name>A0ABX6BHU1_9ACTN</name>
<dbReference type="EMBL" id="CP023693">
    <property type="protein sequence ID" value="QEV34310.1"/>
    <property type="molecule type" value="Genomic_DNA"/>
</dbReference>
<dbReference type="Gene3D" id="3.20.20.370">
    <property type="entry name" value="Glycoside hydrolase/deacetylase"/>
    <property type="match status" value="1"/>
</dbReference>
<feature type="signal peptide" evidence="2">
    <location>
        <begin position="1"/>
        <end position="37"/>
    </location>
</feature>
<evidence type="ECO:0000313" key="5">
    <source>
        <dbReference type="Proteomes" id="UP000326029"/>
    </source>
</evidence>
<sequence length="318" mass="35196">MQLVRQKEEKMAQGAHRSRRTLGAALVVAALASAATACSGAAPDGAAPPSPVSGQQAPKQGAAAPDAQARKAEELRVQRAARALAAKKWGLAKPPLEAPAPPAVKPKITTRKGFETKSEGMPPVFTTVPTKEKVVFLTIDDGSEKDPELLRMMSELRIPYSAFLSDYVVSDDYAYFARMQTSQKDGVALHNHTLNHRYLPGLSYSRQKREICGMQDVIEKKYGKRPELFRPPYGNYNDDTLRAAKSCGVKAVPLWAAEAFPDRMEWREWDRDLHPGDIVLTHFRGEEDWKGSMADMIRRVMNVITAKGYAVAKLEDYV</sequence>
<dbReference type="SUPFAM" id="SSF88713">
    <property type="entry name" value="Glycoside hydrolase/deacetylase"/>
    <property type="match status" value="1"/>
</dbReference>
<keyword evidence="2" id="KW-0732">Signal</keyword>
<dbReference type="InterPro" id="IPR011330">
    <property type="entry name" value="Glyco_hydro/deAcase_b/a-brl"/>
</dbReference>